<gene>
    <name evidence="2" type="ORF">A3C90_02795</name>
</gene>
<dbReference type="InterPro" id="IPR029068">
    <property type="entry name" value="Glyas_Bleomycin-R_OHBP_Dase"/>
</dbReference>
<proteinExistence type="predicted"/>
<dbReference type="STRING" id="1798683.A3C90_02795"/>
<dbReference type="EMBL" id="MFQE01000007">
    <property type="protein sequence ID" value="OGH73921.1"/>
    <property type="molecule type" value="Genomic_DNA"/>
</dbReference>
<dbReference type="Pfam" id="PF00903">
    <property type="entry name" value="Glyoxalase"/>
    <property type="match status" value="1"/>
</dbReference>
<dbReference type="Gene3D" id="3.10.180.10">
    <property type="entry name" value="2,3-Dihydroxybiphenyl 1,2-Dioxygenase, domain 1"/>
    <property type="match status" value="1"/>
</dbReference>
<dbReference type="PROSITE" id="PS51819">
    <property type="entry name" value="VOC"/>
    <property type="match status" value="1"/>
</dbReference>
<dbReference type="InterPro" id="IPR004360">
    <property type="entry name" value="Glyas_Fos-R_dOase_dom"/>
</dbReference>
<evidence type="ECO:0000313" key="3">
    <source>
        <dbReference type="Proteomes" id="UP000177457"/>
    </source>
</evidence>
<reference evidence="2 3" key="1">
    <citation type="journal article" date="2016" name="Nat. Commun.">
        <title>Thousands of microbial genomes shed light on interconnected biogeochemical processes in an aquifer system.</title>
        <authorList>
            <person name="Anantharaman K."/>
            <person name="Brown C.T."/>
            <person name="Hug L.A."/>
            <person name="Sharon I."/>
            <person name="Castelle C.J."/>
            <person name="Probst A.J."/>
            <person name="Thomas B.C."/>
            <person name="Singh A."/>
            <person name="Wilkins M.J."/>
            <person name="Karaoz U."/>
            <person name="Brodie E.L."/>
            <person name="Williams K.H."/>
            <person name="Hubbard S.S."/>
            <person name="Banfield J.F."/>
        </authorList>
    </citation>
    <scope>NUCLEOTIDE SEQUENCE [LARGE SCALE GENOMIC DNA]</scope>
</reference>
<evidence type="ECO:0000313" key="2">
    <source>
        <dbReference type="EMBL" id="OGH73921.1"/>
    </source>
</evidence>
<evidence type="ECO:0000259" key="1">
    <source>
        <dbReference type="PROSITE" id="PS51819"/>
    </source>
</evidence>
<accession>A0A1F6MQH8</accession>
<protein>
    <recommendedName>
        <fullName evidence="1">VOC domain-containing protein</fullName>
    </recommendedName>
</protein>
<name>A0A1F6MQH8_9BACT</name>
<organism evidence="2 3">
    <name type="scientific">Candidatus Magasanikbacteria bacterium RIFCSPHIGHO2_02_FULL_51_14</name>
    <dbReference type="NCBI Taxonomy" id="1798683"/>
    <lineage>
        <taxon>Bacteria</taxon>
        <taxon>Candidatus Magasanikiibacteriota</taxon>
    </lineage>
</organism>
<dbReference type="AlphaFoldDB" id="A0A1F6MQH8"/>
<dbReference type="Proteomes" id="UP000177457">
    <property type="component" value="Unassembled WGS sequence"/>
</dbReference>
<feature type="domain" description="VOC" evidence="1">
    <location>
        <begin position="5"/>
        <end position="123"/>
    </location>
</feature>
<sequence length="125" mass="14366">MPKVTLDHVYVSVANMDRAVAFYEDLLNVKAAHREGNTWADFDTGSGCYFGLISPDIIDEKRIIGNNTIPVFYADDVDAVYEAVQKHGVRIVFPPMELEYTEYRYRCFQCEDTEGNLIEIARYLK</sequence>
<dbReference type="SUPFAM" id="SSF54593">
    <property type="entry name" value="Glyoxalase/Bleomycin resistance protein/Dihydroxybiphenyl dioxygenase"/>
    <property type="match status" value="1"/>
</dbReference>
<dbReference type="InterPro" id="IPR037523">
    <property type="entry name" value="VOC_core"/>
</dbReference>
<comment type="caution">
    <text evidence="2">The sequence shown here is derived from an EMBL/GenBank/DDBJ whole genome shotgun (WGS) entry which is preliminary data.</text>
</comment>